<dbReference type="Gene3D" id="1.25.40.20">
    <property type="entry name" value="Ankyrin repeat-containing domain"/>
    <property type="match status" value="3"/>
</dbReference>
<dbReference type="PRINTS" id="PR01415">
    <property type="entry name" value="ANKYRIN"/>
</dbReference>
<feature type="repeat" description="ANK" evidence="3">
    <location>
        <begin position="347"/>
        <end position="380"/>
    </location>
</feature>
<feature type="compositionally biased region" description="Low complexity" evidence="4">
    <location>
        <begin position="903"/>
        <end position="932"/>
    </location>
</feature>
<feature type="repeat" description="ANK" evidence="3">
    <location>
        <begin position="227"/>
        <end position="259"/>
    </location>
</feature>
<gene>
    <name evidence="5" type="ORF">KR093_002299</name>
</gene>
<dbReference type="Pfam" id="PF12796">
    <property type="entry name" value="Ank_2"/>
    <property type="match status" value="3"/>
</dbReference>
<feature type="compositionally biased region" description="Low complexity" evidence="4">
    <location>
        <begin position="1550"/>
        <end position="1560"/>
    </location>
</feature>
<feature type="compositionally biased region" description="Low complexity" evidence="4">
    <location>
        <begin position="939"/>
        <end position="960"/>
    </location>
</feature>
<feature type="compositionally biased region" description="Polar residues" evidence="4">
    <location>
        <begin position="977"/>
        <end position="986"/>
    </location>
</feature>
<evidence type="ECO:0000256" key="3">
    <source>
        <dbReference type="PROSITE-ProRule" id="PRU00023"/>
    </source>
</evidence>
<dbReference type="EMBL" id="JAJJHW010000014">
    <property type="protein sequence ID" value="KAH8388259.1"/>
    <property type="molecule type" value="Genomic_DNA"/>
</dbReference>
<feature type="repeat" description="ANK" evidence="3">
    <location>
        <begin position="314"/>
        <end position="346"/>
    </location>
</feature>
<dbReference type="InterPro" id="IPR036770">
    <property type="entry name" value="Ankyrin_rpt-contain_sf"/>
</dbReference>
<evidence type="ECO:0000313" key="6">
    <source>
        <dbReference type="Proteomes" id="UP001200034"/>
    </source>
</evidence>
<comment type="caution">
    <text evidence="5">The sequence shown here is derived from an EMBL/GenBank/DDBJ whole genome shotgun (WGS) entry which is preliminary data.</text>
</comment>
<proteinExistence type="predicted"/>
<dbReference type="Pfam" id="PF13637">
    <property type="entry name" value="Ank_4"/>
    <property type="match status" value="1"/>
</dbReference>
<feature type="compositionally biased region" description="Polar residues" evidence="4">
    <location>
        <begin position="1221"/>
        <end position="1230"/>
    </location>
</feature>
<dbReference type="SUPFAM" id="SSF48403">
    <property type="entry name" value="Ankyrin repeat"/>
    <property type="match status" value="2"/>
</dbReference>
<dbReference type="PANTHER" id="PTHR24198:SF165">
    <property type="entry name" value="ANKYRIN REPEAT-CONTAINING PROTEIN-RELATED"/>
    <property type="match status" value="1"/>
</dbReference>
<feature type="repeat" description="ANK" evidence="3">
    <location>
        <begin position="381"/>
        <end position="413"/>
    </location>
</feature>
<sequence>PQQRPKADARRVVAPAKPPRLKANASEAATKKQLQFASPLPGRSRVSQAAAMTMSKTTSTTMTTLRTTMTRKTRTAKMSPPDNSISSNIRDASAPASASSTAAATATAVASGAAIKTRLAEGCSSLMYACQHGDIVQVLAQIRGKPQLLRQRDRSNRNALHYCAAQDLEQTRDLVAAASIAIAAPELLESADEDGFTPLHLAVIQGNLAMVNLLLANKADVNAVDNEGHSVVHWATVCGEIEALRAVLAAGASVAKPDVNGGTPLHYAAQMCGASYDSKLQSNSSASNASKLALEILGILLSHPQTSVDVQDKDGRQPLLWAASAGSAKAVIALVKAGARVESSDKDGLTALHCAASRGHTECIDTLISLCGAPTDLIDSNGCTALHYAVTLGHADATARLLDLEADPNRQDRKGRTPAHCGCSKGQFETLKLLKERGANLWLRNAKGDLPLHEAAASGRRELLEWLLVQRPKQVNTTSNDGRSLLHIAAANDYTDVCKLLLDYGGDVNALYRNSRGIVLTPLDCALQRGHRSTAKFLQSHGGQPSSKLRLAARRSNPFHEGAAADPVRPLKYVEKEEVHDLRSSKKYVVYLKRTDSDGGNEATEPGEDEGEDNDCSCTEQSYRKEQRLQHICRRHKRRQLRRRTNSCGENKHEKCSDICRSKSNIEIRRRKSRERYASTSDCENDEDEDEDSCENCCYHKRQKQRVVQRKRTVSTRRCKSEKLANSEPEEEEEEEHSAGEKPGQQAEDTPKQVQQPVDTVKEETAATATPIATASATPTPTPTATATATVKEGTFIKSPPQSAKSAQSAEPAADSLKVAESHALELTDEEQEAAKSVVTQVDVHHDAELQSGKSAEESPEAKHELSEEDTQLVSAEVEQMIKIAATALSSESKSSTEEASVKEQPAAETQPMTEEPATPAAHEAEPVVAATPTPPTVAKPAAVEQPQQQQQQEAPVLPVEAEKVEQLAAAEPKSEATATSSLTPSKPQTEPKNPQPEPQQQPQSQPQPQPQPQQQQQQQQLPKSQPQPQPQREQESRRSFTLLPSDSADDEPAATAVAPGSAANVAASESTERKSSFTVLKSDESLGDELEDSPRAKELDFASNSQVFQVMHEGSGGSKLPSAAELLDNGEYDYEEYDEGDDDDAGIDPEHDSALRRFLSSGNRHGVAGEAAEIAASVVGDVTGVYDGLANGRKRRLKKRVRSGAKTRSNWKHAQESRDSSNAGLATNSKDQDSGFEPSPRAERTKIPTPRSSHTAMPRRPIYATLDGRSCSSRLENRKPGDKGACDMGAVTRSIQRNIRRYYMERKIFQHLLELKSLQIRSNKLNESVLVKRAVDDYHKSCVLLGGETGTRLRRYNFSEYTFKNFELFLYETLKGLQKPGTNNFQNINEVYEEAERRLSPDYNAYEKALQCTTKTHRCLHAAHAYTGIPCAAYIPMMNHHTMPKFGFGAYKKAGSVSSFYLPKILTSGRASSGRGAGGGVGVDIGVGFGGARGGGKCSHKVALELSHGKSKQLISLPADKLDSNKRYYVTFTVKDSPGQSAVSEAHKQSQQQQQQQQQ</sequence>
<feature type="compositionally biased region" description="Pro residues" evidence="4">
    <location>
        <begin position="994"/>
        <end position="1012"/>
    </location>
</feature>
<dbReference type="InterPro" id="IPR002110">
    <property type="entry name" value="Ankyrin_rpt"/>
</dbReference>
<protein>
    <submittedName>
        <fullName evidence="5">Uncharacterized protein</fullName>
    </submittedName>
</protein>
<organism evidence="5 6">
    <name type="scientific">Drosophila rubida</name>
    <dbReference type="NCBI Taxonomy" id="30044"/>
    <lineage>
        <taxon>Eukaryota</taxon>
        <taxon>Metazoa</taxon>
        <taxon>Ecdysozoa</taxon>
        <taxon>Arthropoda</taxon>
        <taxon>Hexapoda</taxon>
        <taxon>Insecta</taxon>
        <taxon>Pterygota</taxon>
        <taxon>Neoptera</taxon>
        <taxon>Endopterygota</taxon>
        <taxon>Diptera</taxon>
        <taxon>Brachycera</taxon>
        <taxon>Muscomorpha</taxon>
        <taxon>Ephydroidea</taxon>
        <taxon>Drosophilidae</taxon>
        <taxon>Drosophila</taxon>
    </lineage>
</organism>
<feature type="region of interest" description="Disordered" evidence="4">
    <location>
        <begin position="1541"/>
        <end position="1560"/>
    </location>
</feature>
<feature type="repeat" description="ANK" evidence="3">
    <location>
        <begin position="414"/>
        <end position="446"/>
    </location>
</feature>
<feature type="region of interest" description="Disordered" evidence="4">
    <location>
        <begin position="1"/>
        <end position="30"/>
    </location>
</feature>
<feature type="compositionally biased region" description="Acidic residues" evidence="4">
    <location>
        <begin position="605"/>
        <end position="615"/>
    </location>
</feature>
<feature type="repeat" description="ANK" evidence="3">
    <location>
        <begin position="194"/>
        <end position="226"/>
    </location>
</feature>
<dbReference type="PROSITE" id="PS50088">
    <property type="entry name" value="ANK_REPEAT"/>
    <property type="match status" value="8"/>
</dbReference>
<keyword evidence="1" id="KW-0677">Repeat</keyword>
<feature type="compositionally biased region" description="Low complexity" evidence="4">
    <location>
        <begin position="1013"/>
        <end position="1027"/>
    </location>
</feature>
<name>A0AAD4KGA3_9MUSC</name>
<feature type="region of interest" description="Disordered" evidence="4">
    <location>
        <begin position="596"/>
        <end position="616"/>
    </location>
</feature>
<feature type="compositionally biased region" description="Basic residues" evidence="4">
    <location>
        <begin position="1193"/>
        <end position="1212"/>
    </location>
</feature>
<feature type="compositionally biased region" description="Low complexity" evidence="4">
    <location>
        <begin position="1054"/>
        <end position="1069"/>
    </location>
</feature>
<feature type="compositionally biased region" description="Acidic residues" evidence="4">
    <location>
        <begin position="683"/>
        <end position="693"/>
    </location>
</feature>
<accession>A0AAD4KGA3</accession>
<feature type="compositionally biased region" description="Low complexity" evidence="4">
    <location>
        <begin position="798"/>
        <end position="814"/>
    </location>
</feature>
<evidence type="ECO:0000256" key="4">
    <source>
        <dbReference type="SAM" id="MobiDB-lite"/>
    </source>
</evidence>
<feature type="compositionally biased region" description="Polar residues" evidence="4">
    <location>
        <begin position="81"/>
        <end position="90"/>
    </location>
</feature>
<feature type="region of interest" description="Disordered" evidence="4">
    <location>
        <begin position="71"/>
        <end position="90"/>
    </location>
</feature>
<feature type="compositionally biased region" description="Basic and acidic residues" evidence="4">
    <location>
        <begin position="1"/>
        <end position="11"/>
    </location>
</feature>
<dbReference type="SMART" id="SM00248">
    <property type="entry name" value="ANK"/>
    <property type="match status" value="11"/>
</dbReference>
<feature type="non-terminal residue" evidence="5">
    <location>
        <position position="1"/>
    </location>
</feature>
<reference evidence="5" key="1">
    <citation type="journal article" date="2021" name="Mol. Ecol. Resour.">
        <title>Phylogenomic analyses of the genus Drosophila reveals genomic signals of climate adaptation.</title>
        <authorList>
            <person name="Li F."/>
            <person name="Rane R.V."/>
            <person name="Luria V."/>
            <person name="Xiong Z."/>
            <person name="Chen J."/>
            <person name="Li Z."/>
            <person name="Catullo R.A."/>
            <person name="Griffin P.C."/>
            <person name="Schiffer M."/>
            <person name="Pearce S."/>
            <person name="Lee S.F."/>
            <person name="McElroy K."/>
            <person name="Stocker A."/>
            <person name="Shirriffs J."/>
            <person name="Cockerell F."/>
            <person name="Coppin C."/>
            <person name="Sgro C.M."/>
            <person name="Karger A."/>
            <person name="Cain J.W."/>
            <person name="Weber J.A."/>
            <person name="Santpere G."/>
            <person name="Kirschner M.W."/>
            <person name="Hoffmann A.A."/>
            <person name="Oakeshott J.G."/>
            <person name="Zhang G."/>
        </authorList>
    </citation>
    <scope>NUCLEOTIDE SEQUENCE</scope>
    <source>
        <strain evidence="5">BGI-SZ-2011g</strain>
    </source>
</reference>
<feature type="region of interest" description="Disordered" evidence="4">
    <location>
        <begin position="709"/>
        <end position="873"/>
    </location>
</feature>
<feature type="repeat" description="ANK" evidence="3">
    <location>
        <begin position="481"/>
        <end position="513"/>
    </location>
</feature>
<dbReference type="PANTHER" id="PTHR24198">
    <property type="entry name" value="ANKYRIN REPEAT AND PROTEIN KINASE DOMAIN-CONTAINING PROTEIN"/>
    <property type="match status" value="1"/>
</dbReference>
<dbReference type="PROSITE" id="PS50297">
    <property type="entry name" value="ANK_REP_REGION"/>
    <property type="match status" value="6"/>
</dbReference>
<feature type="repeat" description="ANK" evidence="3">
    <location>
        <begin position="447"/>
        <end position="480"/>
    </location>
</feature>
<feature type="region of interest" description="Disordered" evidence="4">
    <location>
        <begin position="1193"/>
        <end position="1282"/>
    </location>
</feature>
<feature type="compositionally biased region" description="Low complexity" evidence="4">
    <location>
        <begin position="766"/>
        <end position="790"/>
    </location>
</feature>
<dbReference type="Proteomes" id="UP001200034">
    <property type="component" value="Unassembled WGS sequence"/>
</dbReference>
<feature type="compositionally biased region" description="Basic residues" evidence="4">
    <location>
        <begin position="709"/>
        <end position="718"/>
    </location>
</feature>
<evidence type="ECO:0000256" key="1">
    <source>
        <dbReference type="ARBA" id="ARBA00022737"/>
    </source>
</evidence>
<dbReference type="GO" id="GO:0005737">
    <property type="term" value="C:cytoplasm"/>
    <property type="evidence" value="ECO:0007669"/>
    <property type="project" value="TreeGrafter"/>
</dbReference>
<feature type="region of interest" description="Disordered" evidence="4">
    <location>
        <begin position="671"/>
        <end position="693"/>
    </location>
</feature>
<evidence type="ECO:0000313" key="5">
    <source>
        <dbReference type="EMBL" id="KAH8388259.1"/>
    </source>
</evidence>
<keyword evidence="6" id="KW-1185">Reference proteome</keyword>
<keyword evidence="2 3" id="KW-0040">ANK repeat</keyword>
<feature type="region of interest" description="Disordered" evidence="4">
    <location>
        <begin position="888"/>
        <end position="1096"/>
    </location>
</feature>
<evidence type="ECO:0000256" key="2">
    <source>
        <dbReference type="ARBA" id="ARBA00023043"/>
    </source>
</evidence>
<feature type="non-terminal residue" evidence="5">
    <location>
        <position position="1560"/>
    </location>
</feature>
<feature type="compositionally biased region" description="Basic and acidic residues" evidence="4">
    <location>
        <begin position="843"/>
        <end position="866"/>
    </location>
</feature>